<name>A0A9D1PPU8_9FIRM</name>
<gene>
    <name evidence="3" type="ORF">H9900_00665</name>
</gene>
<accession>A0A9D1PPU8</accession>
<dbReference type="EMBL" id="DXIJ01000009">
    <property type="protein sequence ID" value="HIV85303.1"/>
    <property type="molecule type" value="Genomic_DNA"/>
</dbReference>
<protein>
    <submittedName>
        <fullName evidence="3">Zinc ribbon domain-containing protein</fullName>
    </submittedName>
</protein>
<keyword evidence="1" id="KW-1133">Transmembrane helix</keyword>
<dbReference type="Pfam" id="PF13240">
    <property type="entry name" value="Zn_Ribbon_1"/>
    <property type="match status" value="1"/>
</dbReference>
<organism evidence="3 4">
    <name type="scientific">Candidatus Monoglobus merdigallinarum</name>
    <dbReference type="NCBI Taxonomy" id="2838698"/>
    <lineage>
        <taxon>Bacteria</taxon>
        <taxon>Bacillati</taxon>
        <taxon>Bacillota</taxon>
        <taxon>Clostridia</taxon>
        <taxon>Monoglobales</taxon>
        <taxon>Monoglobaceae</taxon>
        <taxon>Monoglobus</taxon>
    </lineage>
</organism>
<feature type="transmembrane region" description="Helical" evidence="1">
    <location>
        <begin position="105"/>
        <end position="132"/>
    </location>
</feature>
<evidence type="ECO:0000259" key="2">
    <source>
        <dbReference type="Pfam" id="PF13240"/>
    </source>
</evidence>
<evidence type="ECO:0000313" key="3">
    <source>
        <dbReference type="EMBL" id="HIV85303.1"/>
    </source>
</evidence>
<feature type="transmembrane region" description="Helical" evidence="1">
    <location>
        <begin position="63"/>
        <end position="93"/>
    </location>
</feature>
<evidence type="ECO:0000256" key="1">
    <source>
        <dbReference type="SAM" id="Phobius"/>
    </source>
</evidence>
<comment type="caution">
    <text evidence="3">The sequence shown here is derived from an EMBL/GenBank/DDBJ whole genome shotgun (WGS) entry which is preliminary data.</text>
</comment>
<dbReference type="Proteomes" id="UP000824162">
    <property type="component" value="Unassembled WGS sequence"/>
</dbReference>
<evidence type="ECO:0000313" key="4">
    <source>
        <dbReference type="Proteomes" id="UP000824162"/>
    </source>
</evidence>
<dbReference type="InterPro" id="IPR026870">
    <property type="entry name" value="Zinc_ribbon_dom"/>
</dbReference>
<feature type="domain" description="Zinc-ribbon" evidence="2">
    <location>
        <begin position="3"/>
        <end position="22"/>
    </location>
</feature>
<reference evidence="3" key="2">
    <citation type="submission" date="2021-04" db="EMBL/GenBank/DDBJ databases">
        <authorList>
            <person name="Gilroy R."/>
        </authorList>
    </citation>
    <scope>NUCLEOTIDE SEQUENCE</scope>
    <source>
        <strain evidence="3">5790</strain>
    </source>
</reference>
<reference evidence="3" key="1">
    <citation type="journal article" date="2021" name="PeerJ">
        <title>Extensive microbial diversity within the chicken gut microbiome revealed by metagenomics and culture.</title>
        <authorList>
            <person name="Gilroy R."/>
            <person name="Ravi A."/>
            <person name="Getino M."/>
            <person name="Pursley I."/>
            <person name="Horton D.L."/>
            <person name="Alikhan N.F."/>
            <person name="Baker D."/>
            <person name="Gharbi K."/>
            <person name="Hall N."/>
            <person name="Watson M."/>
            <person name="Adriaenssens E.M."/>
            <person name="Foster-Nyarko E."/>
            <person name="Jarju S."/>
            <person name="Secka A."/>
            <person name="Antonio M."/>
            <person name="Oren A."/>
            <person name="Chaudhuri R.R."/>
            <person name="La Ragione R."/>
            <person name="Hildebrand F."/>
            <person name="Pallen M.J."/>
        </authorList>
    </citation>
    <scope>NUCLEOTIDE SEQUENCE</scope>
    <source>
        <strain evidence="3">5790</strain>
    </source>
</reference>
<sequence>MKYCSKCGNAVDDAAEYCPICGERCAAEAAETVDAEPVGSNYGSTGSNDYRTFETKKPEGKSLAGFIIGVASMIICNTFVGPVVGLILSIIGLVSFDESKNTGKWLGIAGIIINILAILIFTAFVIATVVMMSSGNNFHYYRHFDF</sequence>
<proteinExistence type="predicted"/>
<keyword evidence="1" id="KW-0812">Transmembrane</keyword>
<keyword evidence="1" id="KW-0472">Membrane</keyword>
<dbReference type="AlphaFoldDB" id="A0A9D1PPU8"/>